<name>A0A2N8ZCA1_9VIBR</name>
<accession>A0A2N8ZCA1</accession>
<gene>
    <name evidence="2" type="ORF">VTAP4600_A1556</name>
</gene>
<dbReference type="EMBL" id="LT960611">
    <property type="protein sequence ID" value="SON49535.1"/>
    <property type="molecule type" value="Genomic_DNA"/>
</dbReference>
<reference evidence="2 3" key="1">
    <citation type="submission" date="2017-10" db="EMBL/GenBank/DDBJ databases">
        <authorList>
            <person name="Banno H."/>
            <person name="Chua N.-H."/>
        </authorList>
    </citation>
    <scope>NUCLEOTIDE SEQUENCE [LARGE SCALE GENOMIC DNA]</scope>
    <source>
        <strain evidence="2">Vibrio tapetis CECT4600</strain>
    </source>
</reference>
<organism evidence="2 3">
    <name type="scientific">Vibrio tapetis subsp. tapetis</name>
    <dbReference type="NCBI Taxonomy" id="1671868"/>
    <lineage>
        <taxon>Bacteria</taxon>
        <taxon>Pseudomonadati</taxon>
        <taxon>Pseudomonadota</taxon>
        <taxon>Gammaproteobacteria</taxon>
        <taxon>Vibrionales</taxon>
        <taxon>Vibrionaceae</taxon>
        <taxon>Vibrio</taxon>
    </lineage>
</organism>
<evidence type="ECO:0000256" key="1">
    <source>
        <dbReference type="SAM" id="MobiDB-lite"/>
    </source>
</evidence>
<feature type="compositionally biased region" description="Polar residues" evidence="1">
    <location>
        <begin position="52"/>
        <end position="62"/>
    </location>
</feature>
<proteinExistence type="predicted"/>
<dbReference type="KEGG" id="vta:A1556"/>
<feature type="region of interest" description="Disordered" evidence="1">
    <location>
        <begin position="43"/>
        <end position="62"/>
    </location>
</feature>
<sequence length="62" mass="7266">MKSKVSPPVLQPPYRFGSALYLCDRYQTRLDNNLALADFRRDREIGKDNENNDSYQRLDLST</sequence>
<protein>
    <submittedName>
        <fullName evidence="2">Uncharacterized protein</fullName>
    </submittedName>
</protein>
<dbReference type="AlphaFoldDB" id="A0A2N8ZCA1"/>
<dbReference type="Proteomes" id="UP000235828">
    <property type="component" value="Chromosome A"/>
</dbReference>
<evidence type="ECO:0000313" key="2">
    <source>
        <dbReference type="EMBL" id="SON49535.1"/>
    </source>
</evidence>
<evidence type="ECO:0000313" key="3">
    <source>
        <dbReference type="Proteomes" id="UP000235828"/>
    </source>
</evidence>
<keyword evidence="3" id="KW-1185">Reference proteome</keyword>